<name>A0A238GZE0_9BURK</name>
<sequence>MYQNIMVATDGSVPSMHALAEALKLAKLSGARVRAVYVIDTSVLFTYAGLGDPRELLEDARIGGAEVLTNAQSALAQAGVAGDTELIETDSIGDDIASRLERYVEQHHFDLAVIGTHGRRGVRRLLLGSVAERFVRTSSCPVLLVRADEPPRSARAAA</sequence>
<reference evidence="4 5" key="1">
    <citation type="submission" date="2017-04" db="EMBL/GenBank/DDBJ databases">
        <authorList>
            <person name="Afonso C.L."/>
            <person name="Miller P.J."/>
            <person name="Scott M.A."/>
            <person name="Spackman E."/>
            <person name="Goraichik I."/>
            <person name="Dimitrov K.M."/>
            <person name="Suarez D.L."/>
            <person name="Swayne D.E."/>
        </authorList>
    </citation>
    <scope>NUCLEOTIDE SEQUENCE [LARGE SCALE GENOMIC DNA]</scope>
    <source>
        <strain evidence="4">LMG 28154</strain>
    </source>
</reference>
<evidence type="ECO:0000256" key="1">
    <source>
        <dbReference type="ARBA" id="ARBA00008791"/>
    </source>
</evidence>
<gene>
    <name evidence="4" type="ORF">BSIN_1624</name>
</gene>
<dbReference type="InterPro" id="IPR014729">
    <property type="entry name" value="Rossmann-like_a/b/a_fold"/>
</dbReference>
<dbReference type="Gene3D" id="3.40.50.620">
    <property type="entry name" value="HUPs"/>
    <property type="match status" value="1"/>
</dbReference>
<dbReference type="CDD" id="cd00293">
    <property type="entry name" value="USP-like"/>
    <property type="match status" value="1"/>
</dbReference>
<keyword evidence="2" id="KW-0963">Cytoplasm</keyword>
<dbReference type="RefSeq" id="WP_089339329.1">
    <property type="nucleotide sequence ID" value="NZ_FXAN01000014.1"/>
</dbReference>
<dbReference type="SUPFAM" id="SSF52402">
    <property type="entry name" value="Adenine nucleotide alpha hydrolases-like"/>
    <property type="match status" value="1"/>
</dbReference>
<evidence type="ECO:0000313" key="5">
    <source>
        <dbReference type="Proteomes" id="UP000198460"/>
    </source>
</evidence>
<dbReference type="GO" id="GO:0005737">
    <property type="term" value="C:cytoplasm"/>
    <property type="evidence" value="ECO:0007669"/>
    <property type="project" value="UniProtKB-SubCell"/>
</dbReference>
<evidence type="ECO:0000313" key="4">
    <source>
        <dbReference type="EMBL" id="SMF98332.1"/>
    </source>
</evidence>
<dbReference type="AlphaFoldDB" id="A0A238GZE0"/>
<evidence type="ECO:0000256" key="2">
    <source>
        <dbReference type="PIRNR" id="PIRNR006276"/>
    </source>
</evidence>
<proteinExistence type="inferred from homology"/>
<comment type="subcellular location">
    <subcellularLocation>
        <location evidence="2">Cytoplasm</location>
    </subcellularLocation>
</comment>
<dbReference type="PANTHER" id="PTHR46268:SF6">
    <property type="entry name" value="UNIVERSAL STRESS PROTEIN UP12"/>
    <property type="match status" value="1"/>
</dbReference>
<accession>A0A238GZE0</accession>
<dbReference type="PANTHER" id="PTHR46268">
    <property type="entry name" value="STRESS RESPONSE PROTEIN NHAX"/>
    <property type="match status" value="1"/>
</dbReference>
<dbReference type="Pfam" id="PF00582">
    <property type="entry name" value="Usp"/>
    <property type="match status" value="1"/>
</dbReference>
<dbReference type="InterPro" id="IPR006016">
    <property type="entry name" value="UspA"/>
</dbReference>
<dbReference type="PRINTS" id="PR01438">
    <property type="entry name" value="UNVRSLSTRESS"/>
</dbReference>
<dbReference type="PIRSF" id="PIRSF006276">
    <property type="entry name" value="UspA"/>
    <property type="match status" value="1"/>
</dbReference>
<comment type="similarity">
    <text evidence="1 2">Belongs to the universal stress protein A family.</text>
</comment>
<feature type="domain" description="UspA" evidence="3">
    <location>
        <begin position="1"/>
        <end position="146"/>
    </location>
</feature>
<dbReference type="EMBL" id="FXAN01000014">
    <property type="protein sequence ID" value="SMF98332.1"/>
    <property type="molecule type" value="Genomic_DNA"/>
</dbReference>
<protein>
    <recommendedName>
        <fullName evidence="2">Universal stress protein</fullName>
    </recommendedName>
</protein>
<organism evidence="4 5">
    <name type="scientific">Burkholderia singularis</name>
    <dbReference type="NCBI Taxonomy" id="1503053"/>
    <lineage>
        <taxon>Bacteria</taxon>
        <taxon>Pseudomonadati</taxon>
        <taxon>Pseudomonadota</taxon>
        <taxon>Betaproteobacteria</taxon>
        <taxon>Burkholderiales</taxon>
        <taxon>Burkholderiaceae</taxon>
        <taxon>Burkholderia</taxon>
        <taxon>pseudomallei group</taxon>
    </lineage>
</organism>
<dbReference type="Proteomes" id="UP000198460">
    <property type="component" value="Unassembled WGS sequence"/>
</dbReference>
<dbReference type="InterPro" id="IPR006015">
    <property type="entry name" value="Universal_stress_UspA"/>
</dbReference>
<evidence type="ECO:0000259" key="3">
    <source>
        <dbReference type="Pfam" id="PF00582"/>
    </source>
</evidence>